<proteinExistence type="predicted"/>
<protein>
    <submittedName>
        <fullName evidence="2">Uncharacterized protein</fullName>
    </submittedName>
</protein>
<accession>A0A3B0WJP5</accession>
<feature type="coiled-coil region" evidence="1">
    <location>
        <begin position="291"/>
        <end position="344"/>
    </location>
</feature>
<dbReference type="EMBL" id="UOFF01000175">
    <property type="protein sequence ID" value="VAW56085.1"/>
    <property type="molecule type" value="Genomic_DNA"/>
</dbReference>
<keyword evidence="1" id="KW-0175">Coiled coil</keyword>
<name>A0A3B0WJP5_9ZZZZ</name>
<evidence type="ECO:0000256" key="1">
    <source>
        <dbReference type="SAM" id="Coils"/>
    </source>
</evidence>
<dbReference type="AlphaFoldDB" id="A0A3B0WJP5"/>
<gene>
    <name evidence="2" type="ORF">MNBD_GAMMA07-1633</name>
</gene>
<organism evidence="2">
    <name type="scientific">hydrothermal vent metagenome</name>
    <dbReference type="NCBI Taxonomy" id="652676"/>
    <lineage>
        <taxon>unclassified sequences</taxon>
        <taxon>metagenomes</taxon>
        <taxon>ecological metagenomes</taxon>
    </lineage>
</organism>
<reference evidence="2" key="1">
    <citation type="submission" date="2018-06" db="EMBL/GenBank/DDBJ databases">
        <authorList>
            <person name="Zhirakovskaya E."/>
        </authorList>
    </citation>
    <scope>NUCLEOTIDE SEQUENCE</scope>
</reference>
<sequence length="374" mass="43689">MTLITKISAFCLILFFSYNGSSIAALNPFGKNKTLNISEKISWKISNSSLIKSSDYKYRGDKIFFHLIVNNQQLKLNLTKNSDDPFKKNTWDIKNFKVSNVKVDGIQLKRFSLCLDNTDTDSKNNICIVNALKGELIINLDKKSLAQLKNSSKLLIEIHFDRRTFTLYYEMLNFLSAYNKYQTMNKLPDNNQVFKKSKSLPIELHRPIIMPEPMQKTNLNIEAKPIKIKDQSTFKPVIEPEIKKIELCKVRPPTKYTNIIKAISYPCNDKELKIKANKTLSILVIREKRKLQASQLKLEIEQKKVKQKKKQTTKQSRIQKIKEKEVSKRELEQLKIDNKRWIKRCKKHWNRKVSPCFCRPYLKNAPAGVKDTCR</sequence>
<evidence type="ECO:0000313" key="2">
    <source>
        <dbReference type="EMBL" id="VAW56085.1"/>
    </source>
</evidence>